<dbReference type="Gene3D" id="2.40.37.10">
    <property type="entry name" value="Lyase, Ornithine Decarboxylase, Chain A, domain 1"/>
    <property type="match status" value="1"/>
</dbReference>
<evidence type="ECO:0000256" key="9">
    <source>
        <dbReference type="ARBA" id="ARBA00046672"/>
    </source>
</evidence>
<evidence type="ECO:0000256" key="1">
    <source>
        <dbReference type="ARBA" id="ARBA00001933"/>
    </source>
</evidence>
<dbReference type="InterPro" id="IPR022644">
    <property type="entry name" value="De-COase2_N"/>
</dbReference>
<dbReference type="EMBL" id="CAJFCW020000005">
    <property type="protein sequence ID" value="CAG9118804.1"/>
    <property type="molecule type" value="Genomic_DNA"/>
</dbReference>
<dbReference type="OrthoDB" id="5034579at2759"/>
<protein>
    <recommendedName>
        <fullName evidence="7">ornithine decarboxylase</fullName>
        <ecNumber evidence="7">4.1.1.17</ecNumber>
    </recommendedName>
</protein>
<dbReference type="PRINTS" id="PR01182">
    <property type="entry name" value="ORNDCRBXLASE"/>
</dbReference>
<organism evidence="15 16">
    <name type="scientific">Bursaphelenchus okinawaensis</name>
    <dbReference type="NCBI Taxonomy" id="465554"/>
    <lineage>
        <taxon>Eukaryota</taxon>
        <taxon>Metazoa</taxon>
        <taxon>Ecdysozoa</taxon>
        <taxon>Nematoda</taxon>
        <taxon>Chromadorea</taxon>
        <taxon>Rhabditida</taxon>
        <taxon>Tylenchina</taxon>
        <taxon>Tylenchomorpha</taxon>
        <taxon>Aphelenchoidea</taxon>
        <taxon>Aphelenchoididae</taxon>
        <taxon>Bursaphelenchus</taxon>
    </lineage>
</organism>
<dbReference type="InterPro" id="IPR002433">
    <property type="entry name" value="Orn_de-COase"/>
</dbReference>
<comment type="catalytic activity">
    <reaction evidence="10">
        <text>L-ornithine + H(+) = putrescine + CO2</text>
        <dbReference type="Rhea" id="RHEA:22964"/>
        <dbReference type="ChEBI" id="CHEBI:15378"/>
        <dbReference type="ChEBI" id="CHEBI:16526"/>
        <dbReference type="ChEBI" id="CHEBI:46911"/>
        <dbReference type="ChEBI" id="CHEBI:326268"/>
        <dbReference type="EC" id="4.1.1.17"/>
    </reaction>
</comment>
<evidence type="ECO:0000256" key="6">
    <source>
        <dbReference type="ARBA" id="ARBA00034115"/>
    </source>
</evidence>
<dbReference type="InterPro" id="IPR022643">
    <property type="entry name" value="De-COase2_C"/>
</dbReference>
<keyword evidence="4" id="KW-0620">Polyamine biosynthesis</keyword>
<comment type="cofactor">
    <cofactor evidence="1 11">
        <name>pyridoxal 5'-phosphate</name>
        <dbReference type="ChEBI" id="CHEBI:597326"/>
    </cofactor>
</comment>
<keyword evidence="16" id="KW-1185">Reference proteome</keyword>
<evidence type="ECO:0000259" key="14">
    <source>
        <dbReference type="Pfam" id="PF02784"/>
    </source>
</evidence>
<dbReference type="Gene3D" id="3.20.20.10">
    <property type="entry name" value="Alanine racemase"/>
    <property type="match status" value="1"/>
</dbReference>
<sequence length="425" mass="47507">MDNVKMISQIDRKVTVTENIYSTTKLAQELALAKTLKDDDSPFMVLNLTEVLNRYTEWTKRLARVEPYYAVKCNNDPVLLWFLSKLGCGFDCASKAEMEMILNNKLADPKHVIYANPCKTRSYVQHANDVGVKKMTFDNKEELYKIKSLHASPQLLLRIGVSDSTAVCQLSVKFGCDPEVGPELLKLAKEMDIEVFGIAFHVGSGCRDPVSFRRALKAAKDLFDVGNSYGHTMNLLDIGGGFPGYDSEEITFKQIADVINPSLDIYFPPSSHVRIIAEPGRFFATHPVSLVANIISAVEVPIEKITSQKGADKSGMAYYINDGVYGSFNCILFDHYHPKGGSLFEMETEKTKCNVWGPTCDGLDLVETNVELSKMTVGDWILYPNMGAYTNVASSRFNGFEPPKVYHFVDKNTWNLLDHKARFGA</sequence>
<feature type="modified residue" description="N6-(pyridoxal phosphate)lysine" evidence="11">
    <location>
        <position position="72"/>
    </location>
</feature>
<comment type="pathway">
    <text evidence="6">Amine and polyamine biosynthesis; putrescine biosynthesis via L-ornithine pathway; putrescine from L-ornithine: step 1/1.</text>
</comment>
<reference evidence="15" key="1">
    <citation type="submission" date="2020-09" db="EMBL/GenBank/DDBJ databases">
        <authorList>
            <person name="Kikuchi T."/>
        </authorList>
    </citation>
    <scope>NUCLEOTIDE SEQUENCE</scope>
    <source>
        <strain evidence="15">SH1</strain>
    </source>
</reference>
<feature type="domain" description="Orn/DAP/Arg decarboxylase 2 N-terminal" evidence="14">
    <location>
        <begin position="49"/>
        <end position="284"/>
    </location>
</feature>
<evidence type="ECO:0000256" key="8">
    <source>
        <dbReference type="ARBA" id="ARBA00037173"/>
    </source>
</evidence>
<comment type="similarity">
    <text evidence="2 12">Belongs to the Orn/Lys/Arg decarboxylase class-II family.</text>
</comment>
<dbReference type="GO" id="GO:0004586">
    <property type="term" value="F:ornithine decarboxylase activity"/>
    <property type="evidence" value="ECO:0007669"/>
    <property type="project" value="UniProtKB-EC"/>
</dbReference>
<comment type="subunit">
    <text evidence="9">Homodimer. Only the dimer is catalytically active, as the active sites are constructed of residues from both monomers.</text>
</comment>
<proteinExistence type="inferred from homology"/>
<dbReference type="FunFam" id="3.20.20.10:FF:000005">
    <property type="entry name" value="Ornithine decarboxylase"/>
    <property type="match status" value="1"/>
</dbReference>
<name>A0A811L7W1_9BILA</name>
<dbReference type="EMBL" id="CAJFDH010000005">
    <property type="protein sequence ID" value="CAD5223791.1"/>
    <property type="molecule type" value="Genomic_DNA"/>
</dbReference>
<evidence type="ECO:0000256" key="12">
    <source>
        <dbReference type="RuleBase" id="RU003737"/>
    </source>
</evidence>
<dbReference type="Proteomes" id="UP000614601">
    <property type="component" value="Unassembled WGS sequence"/>
</dbReference>
<dbReference type="Pfam" id="PF00278">
    <property type="entry name" value="Orn_DAP_Arg_deC"/>
    <property type="match status" value="1"/>
</dbReference>
<dbReference type="InterPro" id="IPR000183">
    <property type="entry name" value="Orn/DAP/Arg_de-COase"/>
</dbReference>
<evidence type="ECO:0000256" key="2">
    <source>
        <dbReference type="ARBA" id="ARBA00008872"/>
    </source>
</evidence>
<dbReference type="SUPFAM" id="SSF50621">
    <property type="entry name" value="Alanine racemase C-terminal domain-like"/>
    <property type="match status" value="1"/>
</dbReference>
<dbReference type="InterPro" id="IPR022653">
    <property type="entry name" value="De-COase2_pyr-phos_BS"/>
</dbReference>
<dbReference type="PANTHER" id="PTHR11482">
    <property type="entry name" value="ARGININE/DIAMINOPIMELATE/ORNITHINE DECARBOXYLASE"/>
    <property type="match status" value="1"/>
</dbReference>
<evidence type="ECO:0000256" key="11">
    <source>
        <dbReference type="PIRSR" id="PIRSR600183-50"/>
    </source>
</evidence>
<dbReference type="Pfam" id="PF02784">
    <property type="entry name" value="Orn_Arg_deC_N"/>
    <property type="match status" value="1"/>
</dbReference>
<evidence type="ECO:0000256" key="5">
    <source>
        <dbReference type="ARBA" id="ARBA00023239"/>
    </source>
</evidence>
<dbReference type="PRINTS" id="PR01179">
    <property type="entry name" value="ODADCRBXLASE"/>
</dbReference>
<accession>A0A811L7W1</accession>
<evidence type="ECO:0000259" key="13">
    <source>
        <dbReference type="Pfam" id="PF00278"/>
    </source>
</evidence>
<feature type="domain" description="Orn/DAP/Arg decarboxylase 2 C-terminal" evidence="13">
    <location>
        <begin position="305"/>
        <end position="387"/>
    </location>
</feature>
<evidence type="ECO:0000313" key="16">
    <source>
        <dbReference type="Proteomes" id="UP000614601"/>
    </source>
</evidence>
<dbReference type="InterPro" id="IPR029066">
    <property type="entry name" value="PLP-binding_barrel"/>
</dbReference>
<evidence type="ECO:0000256" key="10">
    <source>
        <dbReference type="ARBA" id="ARBA00049127"/>
    </source>
</evidence>
<dbReference type="GO" id="GO:0005737">
    <property type="term" value="C:cytoplasm"/>
    <property type="evidence" value="ECO:0007669"/>
    <property type="project" value="TreeGrafter"/>
</dbReference>
<dbReference type="SUPFAM" id="SSF51419">
    <property type="entry name" value="PLP-binding barrel"/>
    <property type="match status" value="1"/>
</dbReference>
<gene>
    <name evidence="15" type="ORF">BOKJ2_LOCUS10561</name>
</gene>
<evidence type="ECO:0000256" key="4">
    <source>
        <dbReference type="ARBA" id="ARBA00023115"/>
    </source>
</evidence>
<keyword evidence="3 11" id="KW-0663">Pyridoxal phosphate</keyword>
<dbReference type="AlphaFoldDB" id="A0A811L7W1"/>
<feature type="active site" description="Proton donor" evidence="11">
    <location>
        <position position="360"/>
    </location>
</feature>
<evidence type="ECO:0000256" key="3">
    <source>
        <dbReference type="ARBA" id="ARBA00022898"/>
    </source>
</evidence>
<dbReference type="Proteomes" id="UP000783686">
    <property type="component" value="Unassembled WGS sequence"/>
</dbReference>
<keyword evidence="5" id="KW-0456">Lyase</keyword>
<comment type="caution">
    <text evidence="15">The sequence shown here is derived from an EMBL/GenBank/DDBJ whole genome shotgun (WGS) entry which is preliminary data.</text>
</comment>
<dbReference type="InterPro" id="IPR009006">
    <property type="entry name" value="Ala_racemase/Decarboxylase_C"/>
</dbReference>
<dbReference type="PROSITE" id="PS00878">
    <property type="entry name" value="ODR_DC_2_1"/>
    <property type="match status" value="1"/>
</dbReference>
<dbReference type="CDD" id="cd00622">
    <property type="entry name" value="PLPDE_III_ODC"/>
    <property type="match status" value="1"/>
</dbReference>
<dbReference type="EC" id="4.1.1.17" evidence="7"/>
<dbReference type="GO" id="GO:0033387">
    <property type="term" value="P:putrescine biosynthetic process from arginine, via ornithine"/>
    <property type="evidence" value="ECO:0007669"/>
    <property type="project" value="TreeGrafter"/>
</dbReference>
<evidence type="ECO:0000256" key="7">
    <source>
        <dbReference type="ARBA" id="ARBA00034138"/>
    </source>
</evidence>
<evidence type="ECO:0000313" key="15">
    <source>
        <dbReference type="EMBL" id="CAD5223791.1"/>
    </source>
</evidence>
<comment type="function">
    <text evidence="8">Catalyzes the first and rate-limiting step of polyamine biosynthesis that converts ornithine into putrescine, which is the precursor for the polyamines, spermidine and spermine. Polyamines are essential for cell proliferation and are implicated in cellular processes, ranging from DNA replication to apoptosis.</text>
</comment>
<dbReference type="PANTHER" id="PTHR11482:SF6">
    <property type="entry name" value="ORNITHINE DECARBOXYLASE 1-RELATED"/>
    <property type="match status" value="1"/>
</dbReference>